<dbReference type="Pfam" id="PF11951">
    <property type="entry name" value="Fungal_trans_2"/>
    <property type="match status" value="1"/>
</dbReference>
<feature type="domain" description="Zn(2)-C6 fungal-type" evidence="4">
    <location>
        <begin position="40"/>
        <end position="70"/>
    </location>
</feature>
<reference evidence="5" key="1">
    <citation type="submission" date="2022-07" db="EMBL/GenBank/DDBJ databases">
        <title>Genome Sequence of Xylaria arbuscula.</title>
        <authorList>
            <person name="Buettner E."/>
        </authorList>
    </citation>
    <scope>NUCLEOTIDE SEQUENCE</scope>
    <source>
        <strain evidence="5">VT107</strain>
    </source>
</reference>
<dbReference type="InterPro" id="IPR001138">
    <property type="entry name" value="Zn2Cys6_DnaBD"/>
</dbReference>
<sequence length="606" mass="67432">MDQKVRAAGDALAGPLPRGKTAQKKRSRKSRSRGLRTKTGCLTCRSRHKKCDEKVPICGPCSISNRDCVYADSSNSAAIPIAKPSTSPPGLATIEELDTSKSPSQLADDAGTHVSDNTTPTYHSQFELTAQDVQSQARGAGTAQHREEIPHQFSCSPETVASDLLTADLASTRWLDLLATDAAQADGTFSLAPSPEPTNTTLHSVPPGVSAVEQSREPQYEAYNDVTAERRQWQSSQDIALTNQEALLFRHFTQRAARWLDLFDPFKNFSNYATRLALRNLGLLRAILALAARHNAMVQARSGNQVSDHSQAIQYYYETLLYVQTALKYNSYVHSEELLGTAIVISTYEMLDESDSNWQRHLKGVFWIQRSQNVNGASTGLRQAVWWAWLRQDLWAAFRERRRCFSFWRPVKDLNEMTEDELADNSIFLLSQVVNYCADSPTALPSDAEATARQAKLGDLLMGMLERWKSFLTPKFNPLPTVAKAPGVFEPLWIHPPQYGVAIQAYNFARILITLHRPAILGIDGYMKTQRILSDAVNTICGIAMELEDEGCQIVSAQCLFGAGLCAQDDARRETIISLIEACEARTGWHMEAMRDDLRAEWAKSG</sequence>
<evidence type="ECO:0000256" key="3">
    <source>
        <dbReference type="SAM" id="MobiDB-lite"/>
    </source>
</evidence>
<dbReference type="InterPro" id="IPR021858">
    <property type="entry name" value="Fun_TF"/>
</dbReference>
<evidence type="ECO:0000313" key="6">
    <source>
        <dbReference type="Proteomes" id="UP001148614"/>
    </source>
</evidence>
<evidence type="ECO:0000313" key="5">
    <source>
        <dbReference type="EMBL" id="KAJ3580492.1"/>
    </source>
</evidence>
<dbReference type="EMBL" id="JANPWZ010000004">
    <property type="protein sequence ID" value="KAJ3580492.1"/>
    <property type="molecule type" value="Genomic_DNA"/>
</dbReference>
<feature type="region of interest" description="Disordered" evidence="3">
    <location>
        <begin position="192"/>
        <end position="216"/>
    </location>
</feature>
<dbReference type="Gene3D" id="4.10.240.10">
    <property type="entry name" value="Zn(2)-C6 fungal-type DNA-binding domain"/>
    <property type="match status" value="1"/>
</dbReference>
<name>A0A9W8TQV2_9PEZI</name>
<dbReference type="PROSITE" id="PS00463">
    <property type="entry name" value="ZN2_CY6_FUNGAL_1"/>
    <property type="match status" value="1"/>
</dbReference>
<dbReference type="CDD" id="cd00067">
    <property type="entry name" value="GAL4"/>
    <property type="match status" value="1"/>
</dbReference>
<keyword evidence="2" id="KW-0539">Nucleus</keyword>
<feature type="compositionally biased region" description="Basic residues" evidence="3">
    <location>
        <begin position="21"/>
        <end position="35"/>
    </location>
</feature>
<dbReference type="InterPro" id="IPR036864">
    <property type="entry name" value="Zn2-C6_fun-type_DNA-bd_sf"/>
</dbReference>
<organism evidence="5 6">
    <name type="scientific">Xylaria arbuscula</name>
    <dbReference type="NCBI Taxonomy" id="114810"/>
    <lineage>
        <taxon>Eukaryota</taxon>
        <taxon>Fungi</taxon>
        <taxon>Dikarya</taxon>
        <taxon>Ascomycota</taxon>
        <taxon>Pezizomycotina</taxon>
        <taxon>Sordariomycetes</taxon>
        <taxon>Xylariomycetidae</taxon>
        <taxon>Xylariales</taxon>
        <taxon>Xylariaceae</taxon>
        <taxon>Xylaria</taxon>
    </lineage>
</organism>
<comment type="caution">
    <text evidence="5">The sequence shown here is derived from an EMBL/GenBank/DDBJ whole genome shotgun (WGS) entry which is preliminary data.</text>
</comment>
<dbReference type="Pfam" id="PF00172">
    <property type="entry name" value="Zn_clus"/>
    <property type="match status" value="1"/>
</dbReference>
<dbReference type="GO" id="GO:0045944">
    <property type="term" value="P:positive regulation of transcription by RNA polymerase II"/>
    <property type="evidence" value="ECO:0007669"/>
    <property type="project" value="TreeGrafter"/>
</dbReference>
<dbReference type="VEuPathDB" id="FungiDB:F4678DRAFT_256184"/>
<dbReference type="Proteomes" id="UP001148614">
    <property type="component" value="Unassembled WGS sequence"/>
</dbReference>
<proteinExistence type="predicted"/>
<evidence type="ECO:0000256" key="1">
    <source>
        <dbReference type="ARBA" id="ARBA00004123"/>
    </source>
</evidence>
<dbReference type="PANTHER" id="PTHR37534">
    <property type="entry name" value="TRANSCRIPTIONAL ACTIVATOR PROTEIN UGA3"/>
    <property type="match status" value="1"/>
</dbReference>
<dbReference type="GO" id="GO:0008270">
    <property type="term" value="F:zinc ion binding"/>
    <property type="evidence" value="ECO:0007669"/>
    <property type="project" value="InterPro"/>
</dbReference>
<dbReference type="GO" id="GO:0005634">
    <property type="term" value="C:nucleus"/>
    <property type="evidence" value="ECO:0007669"/>
    <property type="project" value="UniProtKB-SubCell"/>
</dbReference>
<dbReference type="PANTHER" id="PTHR37534:SF3">
    <property type="entry name" value="ZN(II)2CYS6 TRANSCRIPTION FACTOR (EUROFUNG)"/>
    <property type="match status" value="1"/>
</dbReference>
<dbReference type="PROSITE" id="PS50048">
    <property type="entry name" value="ZN2_CY6_FUNGAL_2"/>
    <property type="match status" value="1"/>
</dbReference>
<accession>A0A9W8TQV2</accession>
<keyword evidence="6" id="KW-1185">Reference proteome</keyword>
<evidence type="ECO:0000259" key="4">
    <source>
        <dbReference type="PROSITE" id="PS50048"/>
    </source>
</evidence>
<evidence type="ECO:0000256" key="2">
    <source>
        <dbReference type="ARBA" id="ARBA00023242"/>
    </source>
</evidence>
<dbReference type="SMART" id="SM00066">
    <property type="entry name" value="GAL4"/>
    <property type="match status" value="1"/>
</dbReference>
<protein>
    <recommendedName>
        <fullName evidence="4">Zn(2)-C6 fungal-type domain-containing protein</fullName>
    </recommendedName>
</protein>
<dbReference type="GO" id="GO:0000981">
    <property type="term" value="F:DNA-binding transcription factor activity, RNA polymerase II-specific"/>
    <property type="evidence" value="ECO:0007669"/>
    <property type="project" value="InterPro"/>
</dbReference>
<gene>
    <name evidence="5" type="ORF">NPX13_g92</name>
</gene>
<dbReference type="GO" id="GO:0000976">
    <property type="term" value="F:transcription cis-regulatory region binding"/>
    <property type="evidence" value="ECO:0007669"/>
    <property type="project" value="TreeGrafter"/>
</dbReference>
<dbReference type="AlphaFoldDB" id="A0A9W8TQV2"/>
<comment type="subcellular location">
    <subcellularLocation>
        <location evidence="1">Nucleus</location>
    </subcellularLocation>
</comment>
<dbReference type="SUPFAM" id="SSF57701">
    <property type="entry name" value="Zn2/Cys6 DNA-binding domain"/>
    <property type="match status" value="1"/>
</dbReference>
<feature type="region of interest" description="Disordered" evidence="3">
    <location>
        <begin position="1"/>
        <end position="35"/>
    </location>
</feature>